<dbReference type="GO" id="GO:0004029">
    <property type="term" value="F:aldehyde dehydrogenase (NAD+) activity"/>
    <property type="evidence" value="ECO:0007669"/>
    <property type="project" value="TreeGrafter"/>
</dbReference>
<feature type="domain" description="NAD-dependent epimerase/dehydratase" evidence="1">
    <location>
        <begin position="3"/>
        <end position="224"/>
    </location>
</feature>
<dbReference type="GO" id="GO:0016853">
    <property type="term" value="F:isomerase activity"/>
    <property type="evidence" value="ECO:0007669"/>
    <property type="project" value="UniProtKB-KW"/>
</dbReference>
<protein>
    <submittedName>
        <fullName evidence="2">3 beta-hydroxysteroid dehydrogenase/Delta 5--&gt;4-isomerase</fullName>
    </submittedName>
</protein>
<dbReference type="SUPFAM" id="SSF51735">
    <property type="entry name" value="NAD(P)-binding Rossmann-fold domains"/>
    <property type="match status" value="1"/>
</dbReference>
<dbReference type="InterPro" id="IPR001509">
    <property type="entry name" value="Epimerase_deHydtase"/>
</dbReference>
<keyword evidence="3" id="KW-1185">Reference proteome</keyword>
<dbReference type="InterPro" id="IPR036291">
    <property type="entry name" value="NAD(P)-bd_dom_sf"/>
</dbReference>
<dbReference type="AlphaFoldDB" id="A0A517MJS6"/>
<evidence type="ECO:0000313" key="3">
    <source>
        <dbReference type="Proteomes" id="UP000320672"/>
    </source>
</evidence>
<keyword evidence="2" id="KW-0413">Isomerase</keyword>
<evidence type="ECO:0000259" key="1">
    <source>
        <dbReference type="Pfam" id="PF01370"/>
    </source>
</evidence>
<sequence length="344" mass="36812">MRVLVTGATGLVGNNVVRQLIAAGISVRAMLRGTSNRETLEGLPVEIVLGDVRDAGAVAGAVEGVDCVVHAAALVHIGSGLRDESFAINVGGTQNIVAAARKQDVALVYVSSVDTLSSAQHPGQWINEESPRHRKASSSYVDSKIAAEEVVDAAIAEGLRATVVHPGFMLGKWDWAPSSGRMLLEVSEYQPLMVPPGGMSVCHVQQVADAIVSLCEDLQVGEHFILAGNNIKIAVLWNRIAELTERRAPRLSMGPVSRRLVGTVGDMISMLRMDEVSFNSAAIQAAVDDHFYDSQKAIDRLGYSIPSLDTCIIDSWNWLGENGYHNRPAIGYDAAEQSESVCLS</sequence>
<reference evidence="2 3" key="1">
    <citation type="submission" date="2019-02" db="EMBL/GenBank/DDBJ databases">
        <title>Deep-cultivation of Planctomycetes and their phenomic and genomic characterization uncovers novel biology.</title>
        <authorList>
            <person name="Wiegand S."/>
            <person name="Jogler M."/>
            <person name="Boedeker C."/>
            <person name="Pinto D."/>
            <person name="Vollmers J."/>
            <person name="Rivas-Marin E."/>
            <person name="Kohn T."/>
            <person name="Peeters S.H."/>
            <person name="Heuer A."/>
            <person name="Rast P."/>
            <person name="Oberbeckmann S."/>
            <person name="Bunk B."/>
            <person name="Jeske O."/>
            <person name="Meyerdierks A."/>
            <person name="Storesund J.E."/>
            <person name="Kallscheuer N."/>
            <person name="Luecker S."/>
            <person name="Lage O.M."/>
            <person name="Pohl T."/>
            <person name="Merkel B.J."/>
            <person name="Hornburger P."/>
            <person name="Mueller R.-W."/>
            <person name="Bruemmer F."/>
            <person name="Labrenz M."/>
            <person name="Spormann A.M."/>
            <person name="Op den Camp H."/>
            <person name="Overmann J."/>
            <person name="Amann R."/>
            <person name="Jetten M.S.M."/>
            <person name="Mascher T."/>
            <person name="Medema M.H."/>
            <person name="Devos D.P."/>
            <person name="Kaster A.-K."/>
            <person name="Ovreas L."/>
            <person name="Rohde M."/>
            <person name="Galperin M.Y."/>
            <person name="Jogler C."/>
        </authorList>
    </citation>
    <scope>NUCLEOTIDE SEQUENCE [LARGE SCALE GENOMIC DNA]</scope>
    <source>
        <strain evidence="2 3">FF011L</strain>
    </source>
</reference>
<dbReference type="PANTHER" id="PTHR48079:SF6">
    <property type="entry name" value="NAD(P)-BINDING DOMAIN-CONTAINING PROTEIN-RELATED"/>
    <property type="match status" value="1"/>
</dbReference>
<gene>
    <name evidence="2" type="ORF">FF011L_39290</name>
</gene>
<dbReference type="GO" id="GO:0005737">
    <property type="term" value="C:cytoplasm"/>
    <property type="evidence" value="ECO:0007669"/>
    <property type="project" value="TreeGrafter"/>
</dbReference>
<organism evidence="2 3">
    <name type="scientific">Roseimaritima multifibrata</name>
    <dbReference type="NCBI Taxonomy" id="1930274"/>
    <lineage>
        <taxon>Bacteria</taxon>
        <taxon>Pseudomonadati</taxon>
        <taxon>Planctomycetota</taxon>
        <taxon>Planctomycetia</taxon>
        <taxon>Pirellulales</taxon>
        <taxon>Pirellulaceae</taxon>
        <taxon>Roseimaritima</taxon>
    </lineage>
</organism>
<dbReference type="EMBL" id="CP036262">
    <property type="protein sequence ID" value="QDS95142.1"/>
    <property type="molecule type" value="Genomic_DNA"/>
</dbReference>
<dbReference type="Pfam" id="PF01370">
    <property type="entry name" value="Epimerase"/>
    <property type="match status" value="1"/>
</dbReference>
<dbReference type="OrthoDB" id="9811743at2"/>
<dbReference type="InterPro" id="IPR051783">
    <property type="entry name" value="NAD(P)-dependent_oxidoreduct"/>
</dbReference>
<dbReference type="RefSeq" id="WP_145353089.1">
    <property type="nucleotide sequence ID" value="NZ_CP036262.1"/>
</dbReference>
<dbReference type="Gene3D" id="3.40.50.720">
    <property type="entry name" value="NAD(P)-binding Rossmann-like Domain"/>
    <property type="match status" value="1"/>
</dbReference>
<evidence type="ECO:0000313" key="2">
    <source>
        <dbReference type="EMBL" id="QDS95142.1"/>
    </source>
</evidence>
<dbReference type="Proteomes" id="UP000320672">
    <property type="component" value="Chromosome"/>
</dbReference>
<name>A0A517MJS6_9BACT</name>
<accession>A0A517MJS6</accession>
<proteinExistence type="predicted"/>
<dbReference type="PANTHER" id="PTHR48079">
    <property type="entry name" value="PROTEIN YEEZ"/>
    <property type="match status" value="1"/>
</dbReference>
<dbReference type="KEGG" id="rml:FF011L_39290"/>